<proteinExistence type="predicted"/>
<organism evidence="3 4">
    <name type="scientific">Hyunsoonleella aestuarii</name>
    <dbReference type="NCBI Taxonomy" id="912802"/>
    <lineage>
        <taxon>Bacteria</taxon>
        <taxon>Pseudomonadati</taxon>
        <taxon>Bacteroidota</taxon>
        <taxon>Flavobacteriia</taxon>
        <taxon>Flavobacteriales</taxon>
        <taxon>Flavobacteriaceae</taxon>
    </lineage>
</organism>
<sequence length="80" mass="9198">MTEVDWIGFLGVFQILLAYFLNVFEKISKNDLSFILLNLIGASMACLASVLLKYWPFIILEAIWAIVSLYSLFRFKTISN</sequence>
<feature type="domain" description="CBU-0592-like" evidence="2">
    <location>
        <begin position="4"/>
        <end position="75"/>
    </location>
</feature>
<feature type="transmembrane region" description="Helical" evidence="1">
    <location>
        <begin position="31"/>
        <end position="51"/>
    </location>
</feature>
<feature type="transmembrane region" description="Helical" evidence="1">
    <location>
        <begin position="57"/>
        <end position="75"/>
    </location>
</feature>
<keyword evidence="1" id="KW-0472">Membrane</keyword>
<name>A0ABP8EDY4_9FLAO</name>
<evidence type="ECO:0000259" key="2">
    <source>
        <dbReference type="Pfam" id="PF26604"/>
    </source>
</evidence>
<dbReference type="RefSeq" id="WP_139002673.1">
    <property type="nucleotide sequence ID" value="NZ_BAABAV010000003.1"/>
</dbReference>
<evidence type="ECO:0000313" key="4">
    <source>
        <dbReference type="Proteomes" id="UP001500027"/>
    </source>
</evidence>
<gene>
    <name evidence="3" type="ORF">GCM10022257_24080</name>
</gene>
<protein>
    <recommendedName>
        <fullName evidence="2">CBU-0592-like domain-containing protein</fullName>
    </recommendedName>
</protein>
<dbReference type="Pfam" id="PF26604">
    <property type="entry name" value="CBU_0592"/>
    <property type="match status" value="1"/>
</dbReference>
<keyword evidence="1" id="KW-1133">Transmembrane helix</keyword>
<accession>A0ABP8EDY4</accession>
<reference evidence="4" key="1">
    <citation type="journal article" date="2019" name="Int. J. Syst. Evol. Microbiol.">
        <title>The Global Catalogue of Microorganisms (GCM) 10K type strain sequencing project: providing services to taxonomists for standard genome sequencing and annotation.</title>
        <authorList>
            <consortium name="The Broad Institute Genomics Platform"/>
            <consortium name="The Broad Institute Genome Sequencing Center for Infectious Disease"/>
            <person name="Wu L."/>
            <person name="Ma J."/>
        </authorList>
    </citation>
    <scope>NUCLEOTIDE SEQUENCE [LARGE SCALE GENOMIC DNA]</scope>
    <source>
        <strain evidence="4">JCM 17452</strain>
    </source>
</reference>
<evidence type="ECO:0000256" key="1">
    <source>
        <dbReference type="SAM" id="Phobius"/>
    </source>
</evidence>
<comment type="caution">
    <text evidence="3">The sequence shown here is derived from an EMBL/GenBank/DDBJ whole genome shotgun (WGS) entry which is preliminary data.</text>
</comment>
<evidence type="ECO:0000313" key="3">
    <source>
        <dbReference type="EMBL" id="GAA4270307.1"/>
    </source>
</evidence>
<keyword evidence="1" id="KW-0812">Transmembrane</keyword>
<feature type="transmembrane region" description="Helical" evidence="1">
    <location>
        <begin position="6"/>
        <end position="24"/>
    </location>
</feature>
<dbReference type="EMBL" id="BAABAV010000003">
    <property type="protein sequence ID" value="GAA4270307.1"/>
    <property type="molecule type" value="Genomic_DNA"/>
</dbReference>
<dbReference type="NCBIfam" id="NF047864">
    <property type="entry name" value="CBU_0592_membra"/>
    <property type="match status" value="1"/>
</dbReference>
<dbReference type="Proteomes" id="UP001500027">
    <property type="component" value="Unassembled WGS sequence"/>
</dbReference>
<dbReference type="InterPro" id="IPR058058">
    <property type="entry name" value="CBU_0592-like"/>
</dbReference>
<keyword evidence="4" id="KW-1185">Reference proteome</keyword>